<proteinExistence type="predicted"/>
<feature type="region of interest" description="Disordered" evidence="1">
    <location>
        <begin position="74"/>
        <end position="97"/>
    </location>
</feature>
<accession>A0ABR0BD85</accession>
<evidence type="ECO:0000256" key="1">
    <source>
        <dbReference type="SAM" id="MobiDB-lite"/>
    </source>
</evidence>
<reference evidence="2 3" key="1">
    <citation type="journal article" date="2024" name="Microbiol. Resour. Announc.">
        <title>Genome annotations for the ascomycete fungi Trichoderma harzianum, Trichoderma aggressivum, and Purpureocillium lilacinum.</title>
        <authorList>
            <person name="Beijen E.P.W."/>
            <person name="Ohm R.A."/>
        </authorList>
    </citation>
    <scope>NUCLEOTIDE SEQUENCE [LARGE SCALE GENOMIC DNA]</scope>
    <source>
        <strain evidence="2 3">CBS 150709</strain>
    </source>
</reference>
<organism evidence="2 3">
    <name type="scientific">Purpureocillium lilacinum</name>
    <name type="common">Paecilomyces lilacinus</name>
    <dbReference type="NCBI Taxonomy" id="33203"/>
    <lineage>
        <taxon>Eukaryota</taxon>
        <taxon>Fungi</taxon>
        <taxon>Dikarya</taxon>
        <taxon>Ascomycota</taxon>
        <taxon>Pezizomycotina</taxon>
        <taxon>Sordariomycetes</taxon>
        <taxon>Hypocreomycetidae</taxon>
        <taxon>Hypocreales</taxon>
        <taxon>Ophiocordycipitaceae</taxon>
        <taxon>Purpureocillium</taxon>
    </lineage>
</organism>
<evidence type="ECO:0000313" key="3">
    <source>
        <dbReference type="Proteomes" id="UP001287286"/>
    </source>
</evidence>
<sequence length="249" mass="26910">MFARQWQPLGSLETKQLASEVDRGSLELAAQRLSLALEDFKPDREVEGGHIKELHKLRDDLRSPAADLSRKVRDIGAGAAGTQDSQDARGISSPSRRPWCRGLADRNPVEAVNEVVNRAFVSCGASAFYILDTYSVQETAETVARMAFTNLSNECHGIFPRDNAGPIFSPIPLIAEKTGCSGKAVCDAIGLGEVGPRCGNFLDSLRKDAMTEPGPLVADLLHRSAPLWLPDINQLPPNSSVMLAVFVTS</sequence>
<evidence type="ECO:0000313" key="2">
    <source>
        <dbReference type="EMBL" id="KAK4068658.1"/>
    </source>
</evidence>
<keyword evidence="3" id="KW-1185">Reference proteome</keyword>
<name>A0ABR0BD85_PURLI</name>
<gene>
    <name evidence="2" type="ORF">Purlil1_13749</name>
</gene>
<comment type="caution">
    <text evidence="2">The sequence shown here is derived from an EMBL/GenBank/DDBJ whole genome shotgun (WGS) entry which is preliminary data.</text>
</comment>
<protein>
    <submittedName>
        <fullName evidence="2">Uncharacterized protein</fullName>
    </submittedName>
</protein>
<dbReference type="Proteomes" id="UP001287286">
    <property type="component" value="Unassembled WGS sequence"/>
</dbReference>
<dbReference type="EMBL" id="JAWRVI010000295">
    <property type="protein sequence ID" value="KAK4068658.1"/>
    <property type="molecule type" value="Genomic_DNA"/>
</dbReference>